<reference evidence="2" key="1">
    <citation type="submission" date="2022-08" db="EMBL/GenBank/DDBJ databases">
        <title>Genome sequencing of akame (Lates japonicus).</title>
        <authorList>
            <person name="Hashiguchi Y."/>
            <person name="Takahashi H."/>
        </authorList>
    </citation>
    <scope>NUCLEOTIDE SEQUENCE</scope>
    <source>
        <strain evidence="2">Kochi</strain>
    </source>
</reference>
<accession>A0AAD3N8J6</accession>
<gene>
    <name evidence="2" type="ORF">AKAME5_001945600</name>
</gene>
<organism evidence="2 3">
    <name type="scientific">Lates japonicus</name>
    <name type="common">Japanese lates</name>
    <dbReference type="NCBI Taxonomy" id="270547"/>
    <lineage>
        <taxon>Eukaryota</taxon>
        <taxon>Metazoa</taxon>
        <taxon>Chordata</taxon>
        <taxon>Craniata</taxon>
        <taxon>Vertebrata</taxon>
        <taxon>Euteleostomi</taxon>
        <taxon>Actinopterygii</taxon>
        <taxon>Neopterygii</taxon>
        <taxon>Teleostei</taxon>
        <taxon>Neoteleostei</taxon>
        <taxon>Acanthomorphata</taxon>
        <taxon>Carangaria</taxon>
        <taxon>Carangaria incertae sedis</taxon>
        <taxon>Centropomidae</taxon>
        <taxon>Lates</taxon>
    </lineage>
</organism>
<dbReference type="InterPro" id="IPR053358">
    <property type="entry name" value="Diff-assoc_signaling"/>
</dbReference>
<dbReference type="PANTHER" id="PTHR34261:SF1">
    <property type="entry name" value="TUBULIN POLYMERIZATION-PROMOTING PROTEIN"/>
    <property type="match status" value="1"/>
</dbReference>
<dbReference type="PANTHER" id="PTHR34261">
    <property type="entry name" value="APC REGULATOR OF WNT-SIGNALING PATHWAY-RELATED"/>
    <property type="match status" value="1"/>
</dbReference>
<proteinExistence type="predicted"/>
<name>A0AAD3N8J6_LATJO</name>
<evidence type="ECO:0000256" key="1">
    <source>
        <dbReference type="SAM" id="SignalP"/>
    </source>
</evidence>
<sequence length="372" mass="42471">MMNQRRLSPLFLTVILCLSPWPTSGDTCTDDCPLKHYTSDRDEQCYDGCEERGYDYHWCHSTKGWGHCSPRKNVDDNGNACDKDYPCDKYGGDYYSCRLEKGGWGRCGRVESKTTIYQTINLKDCTDDCQYHESGKYFWCHTEDGWDYCSSDPDHTYKDVTCRPNHKCGAYGQTYSWCYTTDNDDWDYCGLISTRECKCSPQHRSKRAPPRRQIRSRTDQNRGQITFYDEGGQNAIRQSDGYLDEALDLINRWRPALGTRAKSNLITSARLRIDLQGTFGNFYNLQIQINGQRPSGGSSTIAQIIVQDGTTDNEMREAFRDSLERRAKFVFLLQPLVTLATRGEIAVAVEPAELTEQPSSRPLTPVDASHCA</sequence>
<keyword evidence="3" id="KW-1185">Reference proteome</keyword>
<keyword evidence="1" id="KW-0732">Signal</keyword>
<dbReference type="EMBL" id="BRZM01000126">
    <property type="protein sequence ID" value="GLD68141.1"/>
    <property type="molecule type" value="Genomic_DNA"/>
</dbReference>
<evidence type="ECO:0000313" key="2">
    <source>
        <dbReference type="EMBL" id="GLD68141.1"/>
    </source>
</evidence>
<feature type="chain" id="PRO_5042242100" evidence="1">
    <location>
        <begin position="26"/>
        <end position="372"/>
    </location>
</feature>
<evidence type="ECO:0000313" key="3">
    <source>
        <dbReference type="Proteomes" id="UP001279410"/>
    </source>
</evidence>
<protein>
    <submittedName>
        <fullName evidence="2">Uncharacterized protein</fullName>
    </submittedName>
</protein>
<dbReference type="Proteomes" id="UP001279410">
    <property type="component" value="Unassembled WGS sequence"/>
</dbReference>
<dbReference type="AlphaFoldDB" id="A0AAD3N8J6"/>
<comment type="caution">
    <text evidence="2">The sequence shown here is derived from an EMBL/GenBank/DDBJ whole genome shotgun (WGS) entry which is preliminary data.</text>
</comment>
<feature type="signal peptide" evidence="1">
    <location>
        <begin position="1"/>
        <end position="25"/>
    </location>
</feature>